<dbReference type="AlphaFoldDB" id="A0A6N9TMZ8"/>
<gene>
    <name evidence="1" type="ORF">G3N55_02940</name>
</gene>
<dbReference type="Gene3D" id="3.20.20.140">
    <property type="entry name" value="Metal-dependent hydrolases"/>
    <property type="match status" value="1"/>
</dbReference>
<name>A0A6N9TMZ8_DISTH</name>
<dbReference type="InterPro" id="IPR016195">
    <property type="entry name" value="Pol/histidinol_Pase-like"/>
</dbReference>
<accession>A0A6N9TMZ8</accession>
<keyword evidence="1" id="KW-0347">Helicase</keyword>
<keyword evidence="1" id="KW-0067">ATP-binding</keyword>
<protein>
    <submittedName>
        <fullName evidence="1">DNA helicase UvrD</fullName>
    </submittedName>
</protein>
<dbReference type="RefSeq" id="WP_163297965.1">
    <property type="nucleotide sequence ID" value="NZ_JAAGRR010000018.1"/>
</dbReference>
<evidence type="ECO:0000313" key="2">
    <source>
        <dbReference type="Proteomes" id="UP000469346"/>
    </source>
</evidence>
<proteinExistence type="predicted"/>
<dbReference type="GO" id="GO:0004386">
    <property type="term" value="F:helicase activity"/>
    <property type="evidence" value="ECO:0007669"/>
    <property type="project" value="UniProtKB-KW"/>
</dbReference>
<organism evidence="1 2">
    <name type="scientific">Dissulfurirhabdus thermomarina</name>
    <dbReference type="NCBI Taxonomy" id="1765737"/>
    <lineage>
        <taxon>Bacteria</taxon>
        <taxon>Deltaproteobacteria</taxon>
        <taxon>Dissulfurirhabdaceae</taxon>
        <taxon>Dissulfurirhabdus</taxon>
    </lineage>
</organism>
<keyword evidence="1" id="KW-0378">Hydrolase</keyword>
<keyword evidence="1" id="KW-0547">Nucleotide-binding</keyword>
<dbReference type="PANTHER" id="PTHR40084">
    <property type="entry name" value="PHOSPHOHYDROLASE, PHP FAMILY"/>
    <property type="match status" value="1"/>
</dbReference>
<dbReference type="Proteomes" id="UP000469346">
    <property type="component" value="Unassembled WGS sequence"/>
</dbReference>
<evidence type="ECO:0000313" key="1">
    <source>
        <dbReference type="EMBL" id="NDY41810.1"/>
    </source>
</evidence>
<keyword evidence="2" id="KW-1185">Reference proteome</keyword>
<sequence>MPAPTKARGGRPFPPWRRDVFLADFHIHSRFSRATSRRMTVPELDRWARLKGLALVGTGDFTHPGWLAELERELVPDGTGLYAWRGNPEGTRFVLTAEVANIFTQGGRNRRIHTVLFARDLEVARDIQARLRLLGNVASDGRPIFGFPVKRLVRLALEADPASFVLPAHVWTPWFSLFGAKSGFDALEDCFEEESGHIRALETGLSSDPGMNRRLSALDRYTLLSNSDAHSPEKLGREANVFSCPLGYDAVLAAIRDPDRGFEGTIEFFPEEGKYHHDGHRACGVELAPAATRRLGGRCPACGRPLTVGVLHRVEELADRPEPGTPDRDRPAVHLVPLEEIVAEALGVKSVTSRVRREYARLVALAGPEMEILLWRPLEELAAVVPERILLGIRRMRQGRVSIRPGHDGVYGRISLYGEEPAEEDDAGRPAQLPLF</sequence>
<dbReference type="SUPFAM" id="SSF89550">
    <property type="entry name" value="PHP domain-like"/>
    <property type="match status" value="1"/>
</dbReference>
<dbReference type="CDD" id="cd19067">
    <property type="entry name" value="PfuEndoQ-like"/>
    <property type="match status" value="1"/>
</dbReference>
<dbReference type="PANTHER" id="PTHR40084:SF1">
    <property type="entry name" value="PHOSPHOTRANSFERASE"/>
    <property type="match status" value="1"/>
</dbReference>
<dbReference type="EMBL" id="JAAGRR010000018">
    <property type="protein sequence ID" value="NDY41810.1"/>
    <property type="molecule type" value="Genomic_DNA"/>
</dbReference>
<comment type="caution">
    <text evidence="1">The sequence shown here is derived from an EMBL/GenBank/DDBJ whole genome shotgun (WGS) entry which is preliminary data.</text>
</comment>
<reference evidence="1 2" key="1">
    <citation type="submission" date="2020-02" db="EMBL/GenBank/DDBJ databases">
        <title>Comparative genomics of sulfur disproportionating microorganisms.</title>
        <authorList>
            <person name="Ward L.M."/>
            <person name="Bertran E."/>
            <person name="Johnston D.T."/>
        </authorList>
    </citation>
    <scope>NUCLEOTIDE SEQUENCE [LARGE SCALE GENOMIC DNA]</scope>
    <source>
        <strain evidence="1 2">DSM 100025</strain>
    </source>
</reference>